<evidence type="ECO:0000313" key="8">
    <source>
        <dbReference type="EMBL" id="RGC34610.1"/>
    </source>
</evidence>
<evidence type="ECO:0000256" key="2">
    <source>
        <dbReference type="ARBA" id="ARBA00007441"/>
    </source>
</evidence>
<dbReference type="SUPFAM" id="SSF53383">
    <property type="entry name" value="PLP-dependent transferases"/>
    <property type="match status" value="1"/>
</dbReference>
<dbReference type="InterPro" id="IPR015422">
    <property type="entry name" value="PyrdxlP-dep_Trfase_small"/>
</dbReference>
<evidence type="ECO:0000256" key="1">
    <source>
        <dbReference type="ARBA" id="ARBA00001933"/>
    </source>
</evidence>
<evidence type="ECO:0000256" key="5">
    <source>
        <dbReference type="ARBA" id="ARBA00022898"/>
    </source>
</evidence>
<organism evidence="8 9">
    <name type="scientific">Hungatella hathewayi</name>
    <dbReference type="NCBI Taxonomy" id="154046"/>
    <lineage>
        <taxon>Bacteria</taxon>
        <taxon>Bacillati</taxon>
        <taxon>Bacillota</taxon>
        <taxon>Clostridia</taxon>
        <taxon>Lachnospirales</taxon>
        <taxon>Lachnospiraceae</taxon>
        <taxon>Hungatella</taxon>
    </lineage>
</organism>
<accession>A0A3E2X290</accession>
<protein>
    <recommendedName>
        <fullName evidence="6">Aminotransferase</fullName>
        <ecNumber evidence="6">2.6.1.-</ecNumber>
    </recommendedName>
</protein>
<dbReference type="GO" id="GO:0006520">
    <property type="term" value="P:amino acid metabolic process"/>
    <property type="evidence" value="ECO:0007669"/>
    <property type="project" value="InterPro"/>
</dbReference>
<dbReference type="PRINTS" id="PR00753">
    <property type="entry name" value="ACCSYNTHASE"/>
</dbReference>
<comment type="cofactor">
    <cofactor evidence="1 6">
        <name>pyridoxal 5'-phosphate</name>
        <dbReference type="ChEBI" id="CHEBI:597326"/>
    </cofactor>
</comment>
<dbReference type="PANTHER" id="PTHR46383">
    <property type="entry name" value="ASPARTATE AMINOTRANSFERASE"/>
    <property type="match status" value="1"/>
</dbReference>
<dbReference type="Pfam" id="PF00155">
    <property type="entry name" value="Aminotran_1_2"/>
    <property type="match status" value="1"/>
</dbReference>
<dbReference type="InterPro" id="IPR015424">
    <property type="entry name" value="PyrdxlP-dep_Trfase"/>
</dbReference>
<comment type="similarity">
    <text evidence="2 6">Belongs to the class-I pyridoxal-phosphate-dependent aminotransferase family.</text>
</comment>
<dbReference type="FunFam" id="3.40.640.10:FF:000033">
    <property type="entry name" value="Aspartate aminotransferase"/>
    <property type="match status" value="1"/>
</dbReference>
<evidence type="ECO:0000313" key="9">
    <source>
        <dbReference type="Proteomes" id="UP000261111"/>
    </source>
</evidence>
<dbReference type="InterPro" id="IPR004839">
    <property type="entry name" value="Aminotransferase_I/II_large"/>
</dbReference>
<keyword evidence="4 6" id="KW-0808">Transferase</keyword>
<evidence type="ECO:0000256" key="6">
    <source>
        <dbReference type="RuleBase" id="RU000481"/>
    </source>
</evidence>
<evidence type="ECO:0000256" key="3">
    <source>
        <dbReference type="ARBA" id="ARBA00022576"/>
    </source>
</evidence>
<dbReference type="EC" id="2.6.1.-" evidence="6"/>
<dbReference type="GO" id="GO:0030170">
    <property type="term" value="F:pyridoxal phosphate binding"/>
    <property type="evidence" value="ECO:0007669"/>
    <property type="project" value="InterPro"/>
</dbReference>
<reference evidence="8 9" key="1">
    <citation type="submission" date="2018-08" db="EMBL/GenBank/DDBJ databases">
        <title>A genome reference for cultivated species of the human gut microbiota.</title>
        <authorList>
            <person name="Zou Y."/>
            <person name="Xue W."/>
            <person name="Luo G."/>
        </authorList>
    </citation>
    <scope>NUCLEOTIDE SEQUENCE [LARGE SCALE GENOMIC DNA]</scope>
    <source>
        <strain evidence="8 9">AF19-21</strain>
    </source>
</reference>
<dbReference type="RefSeq" id="WP_044927429.1">
    <property type="nucleotide sequence ID" value="NZ_QVIA01000003.1"/>
</dbReference>
<dbReference type="InterPro" id="IPR050596">
    <property type="entry name" value="AspAT/PAT-like"/>
</dbReference>
<dbReference type="PROSITE" id="PS00105">
    <property type="entry name" value="AA_TRANSFER_CLASS_1"/>
    <property type="match status" value="1"/>
</dbReference>
<gene>
    <name evidence="8" type="ORF">DWX41_03910</name>
</gene>
<dbReference type="EMBL" id="QVIA01000003">
    <property type="protein sequence ID" value="RGC34610.1"/>
    <property type="molecule type" value="Genomic_DNA"/>
</dbReference>
<dbReference type="Gene3D" id="3.90.1150.10">
    <property type="entry name" value="Aspartate Aminotransferase, domain 1"/>
    <property type="match status" value="1"/>
</dbReference>
<keyword evidence="5" id="KW-0663">Pyridoxal phosphate</keyword>
<keyword evidence="3 6" id="KW-0032">Aminotransferase</keyword>
<dbReference type="AlphaFoldDB" id="A0A3E2X290"/>
<proteinExistence type="inferred from homology"/>
<dbReference type="Gene3D" id="3.40.640.10">
    <property type="entry name" value="Type I PLP-dependent aspartate aminotransferase-like (Major domain)"/>
    <property type="match status" value="1"/>
</dbReference>
<sequence length="398" mass="43813">MSLSLSRKAASVKPSSTLAITAKAKALKAEGIDIVGFGAGEPDYNTPDNINEAAIRAIKEGFTKYTPASGTVELKKAVSDKFREFNGLNYEPNQIVISNGGKHSLTNIFEVLLNPGDEVIIPAPYWLTYPEIVKLADGVPVFLYGSKDNGYKVTAKQIREAVTDKTKAFILNTPSNPTGMVYSEEELRAIAEIAVAKDFYVVADEMYEYLIYDGKKHVSIASLGEEIYKRTITCSGVSKSYAMTGWRIGYTGSSTEIAKMMGSVQSHQTSNPNSIAQKAALEALTGDQSALEEMRVEFDKRRKYMYERISAMPLLDLLEPEGAFYVFVDFTNVLEKSYKGQKIGTAARAAEILIEDYQVAVVPCADFGFDNFVRLSYAISLEAIEKGLDRIEKFVSSL</sequence>
<dbReference type="GeneID" id="93333884"/>
<name>A0A3E2X290_9FIRM</name>
<comment type="caution">
    <text evidence="8">The sequence shown here is derived from an EMBL/GenBank/DDBJ whole genome shotgun (WGS) entry which is preliminary data.</text>
</comment>
<feature type="domain" description="Aminotransferase class I/classII large" evidence="7">
    <location>
        <begin position="33"/>
        <end position="391"/>
    </location>
</feature>
<evidence type="ECO:0000259" key="7">
    <source>
        <dbReference type="Pfam" id="PF00155"/>
    </source>
</evidence>
<dbReference type="CDD" id="cd00609">
    <property type="entry name" value="AAT_like"/>
    <property type="match status" value="1"/>
</dbReference>
<dbReference type="InterPro" id="IPR004838">
    <property type="entry name" value="NHTrfase_class1_PyrdxlP-BS"/>
</dbReference>
<dbReference type="InterPro" id="IPR015421">
    <property type="entry name" value="PyrdxlP-dep_Trfase_major"/>
</dbReference>
<dbReference type="Proteomes" id="UP000261111">
    <property type="component" value="Unassembled WGS sequence"/>
</dbReference>
<evidence type="ECO:0000256" key="4">
    <source>
        <dbReference type="ARBA" id="ARBA00022679"/>
    </source>
</evidence>
<dbReference type="PANTHER" id="PTHR46383:SF1">
    <property type="entry name" value="ASPARTATE AMINOTRANSFERASE"/>
    <property type="match status" value="1"/>
</dbReference>
<dbReference type="GO" id="GO:0008483">
    <property type="term" value="F:transaminase activity"/>
    <property type="evidence" value="ECO:0007669"/>
    <property type="project" value="UniProtKB-KW"/>
</dbReference>